<dbReference type="EMBL" id="MWWX01000004">
    <property type="protein sequence ID" value="OZG62650.1"/>
    <property type="molecule type" value="Genomic_DNA"/>
</dbReference>
<evidence type="ECO:0000256" key="5">
    <source>
        <dbReference type="ARBA" id="ARBA00023288"/>
    </source>
</evidence>
<dbReference type="AlphaFoldDB" id="A0A261FTY1"/>
<accession>A0A261FTY1</accession>
<keyword evidence="8" id="KW-1185">Reference proteome</keyword>
<reference evidence="7 8" key="1">
    <citation type="journal article" date="2017" name="BMC Genomics">
        <title>Comparative genomic and phylogenomic analyses of the Bifidobacteriaceae family.</title>
        <authorList>
            <person name="Lugli G.A."/>
            <person name="Milani C."/>
            <person name="Turroni F."/>
            <person name="Duranti S."/>
            <person name="Mancabelli L."/>
            <person name="Mangifesta M."/>
            <person name="Ferrario C."/>
            <person name="Modesto M."/>
            <person name="Mattarelli P."/>
            <person name="Jiri K."/>
            <person name="van Sinderen D."/>
            <person name="Ventura M."/>
        </authorList>
    </citation>
    <scope>NUCLEOTIDE SEQUENCE [LARGE SCALE GENOMIC DNA]</scope>
    <source>
        <strain evidence="7 8">DSM 28807</strain>
    </source>
</reference>
<feature type="signal peptide" evidence="6">
    <location>
        <begin position="1"/>
        <end position="22"/>
    </location>
</feature>
<dbReference type="Gene3D" id="3.40.190.10">
    <property type="entry name" value="Periplasmic binding protein-like II"/>
    <property type="match status" value="1"/>
</dbReference>
<evidence type="ECO:0000313" key="8">
    <source>
        <dbReference type="Proteomes" id="UP000216352"/>
    </source>
</evidence>
<keyword evidence="1" id="KW-1003">Cell membrane</keyword>
<proteinExistence type="predicted"/>
<keyword evidence="5" id="KW-0449">Lipoprotein</keyword>
<evidence type="ECO:0000256" key="3">
    <source>
        <dbReference type="ARBA" id="ARBA00023136"/>
    </source>
</evidence>
<dbReference type="Pfam" id="PF01547">
    <property type="entry name" value="SBP_bac_1"/>
    <property type="match status" value="1"/>
</dbReference>
<dbReference type="STRING" id="1603886.GCA_001895165_01271"/>
<gene>
    <name evidence="7" type="ORF">BLEM_0567</name>
</gene>
<dbReference type="InterPro" id="IPR006059">
    <property type="entry name" value="SBP"/>
</dbReference>
<dbReference type="PROSITE" id="PS51257">
    <property type="entry name" value="PROKAR_LIPOPROTEIN"/>
    <property type="match status" value="1"/>
</dbReference>
<evidence type="ECO:0000256" key="1">
    <source>
        <dbReference type="ARBA" id="ARBA00022475"/>
    </source>
</evidence>
<protein>
    <submittedName>
        <fullName evidence="7">ABC transporter substrate-binding protein</fullName>
    </submittedName>
</protein>
<dbReference type="Proteomes" id="UP000216352">
    <property type="component" value="Unassembled WGS sequence"/>
</dbReference>
<evidence type="ECO:0000256" key="6">
    <source>
        <dbReference type="SAM" id="SignalP"/>
    </source>
</evidence>
<keyword evidence="3" id="KW-0472">Membrane</keyword>
<keyword evidence="4" id="KW-0564">Palmitate</keyword>
<dbReference type="CDD" id="cd13585">
    <property type="entry name" value="PBP2_TMBP_like"/>
    <property type="match status" value="1"/>
</dbReference>
<organism evidence="7 8">
    <name type="scientific">Bifidobacterium lemurum</name>
    <dbReference type="NCBI Taxonomy" id="1603886"/>
    <lineage>
        <taxon>Bacteria</taxon>
        <taxon>Bacillati</taxon>
        <taxon>Actinomycetota</taxon>
        <taxon>Actinomycetes</taxon>
        <taxon>Bifidobacteriales</taxon>
        <taxon>Bifidobacteriaceae</taxon>
        <taxon>Bifidobacterium</taxon>
    </lineage>
</organism>
<name>A0A261FTY1_9BIFI</name>
<evidence type="ECO:0000313" key="7">
    <source>
        <dbReference type="EMBL" id="OZG62650.1"/>
    </source>
</evidence>
<keyword evidence="2 6" id="KW-0732">Signal</keyword>
<dbReference type="RefSeq" id="WP_072725682.1">
    <property type="nucleotide sequence ID" value="NZ_BDIS01000016.1"/>
</dbReference>
<dbReference type="PANTHER" id="PTHR43649">
    <property type="entry name" value="ARABINOSE-BINDING PROTEIN-RELATED"/>
    <property type="match status" value="1"/>
</dbReference>
<evidence type="ECO:0000256" key="4">
    <source>
        <dbReference type="ARBA" id="ARBA00023139"/>
    </source>
</evidence>
<dbReference type="SUPFAM" id="SSF53850">
    <property type="entry name" value="Periplasmic binding protein-like II"/>
    <property type="match status" value="1"/>
</dbReference>
<dbReference type="PANTHER" id="PTHR43649:SF33">
    <property type="entry name" value="POLYGALACTURONAN_RHAMNOGALACTURONAN-BINDING PROTEIN YTCQ"/>
    <property type="match status" value="1"/>
</dbReference>
<dbReference type="OrthoDB" id="2515046at2"/>
<dbReference type="InterPro" id="IPR050490">
    <property type="entry name" value="Bact_solute-bd_prot1"/>
</dbReference>
<sequence length="414" mass="45048">MNVNFKRVTAAAVAVATLASMAACGSSTASSDDDNTLTFSYWDTFPVLEEFKKANPEIELKEVNVPGDDYNTKINQMILGDQAPDVMLLQEADYVRYAKNGVIDELDASEYGVDESDFQPAVADIAEQTGGTYGFPQGMATEIMYYNKDMFDAAGLDYPTDDWTWDDYAEAAQKLTKTENGQTVQWGSDAPSFNGIWYSLAGQGGDKVVDDGKLSLGDGLKAAMEYQDKMTNELKAQPEPSSGSKITDLFAAGQAAMTLGGSWLISTTYKDVEFNWDIATMPAAPGGQDYNSLHTSFFAISSTSEHKTAAQKFIKWMMSEEGQIALEKANANISALKTIGEKGDWQVQGTNGPTNWEAFEKAAEEGKFGYTTVASTPTFDIYNDLNAYVLGQKSMEDVLTNSVDKANKDIAEAE</sequence>
<comment type="caution">
    <text evidence="7">The sequence shown here is derived from an EMBL/GenBank/DDBJ whole genome shotgun (WGS) entry which is preliminary data.</text>
</comment>
<evidence type="ECO:0000256" key="2">
    <source>
        <dbReference type="ARBA" id="ARBA00022729"/>
    </source>
</evidence>
<feature type="chain" id="PRO_5043153379" evidence="6">
    <location>
        <begin position="23"/>
        <end position="414"/>
    </location>
</feature>